<comment type="caution">
    <text evidence="9">The sequence shown here is derived from an EMBL/GenBank/DDBJ whole genome shotgun (WGS) entry which is preliminary data.</text>
</comment>
<evidence type="ECO:0000256" key="1">
    <source>
        <dbReference type="ARBA" id="ARBA00000832"/>
    </source>
</evidence>
<dbReference type="PANTHER" id="PTHR11054:SF0">
    <property type="entry name" value="6-PHOSPHOGLUCONOLACTONASE"/>
    <property type="match status" value="1"/>
</dbReference>
<dbReference type="PANTHER" id="PTHR11054">
    <property type="entry name" value="6-PHOSPHOGLUCONOLACTONASE"/>
    <property type="match status" value="1"/>
</dbReference>
<gene>
    <name evidence="7 9" type="primary">pgl</name>
    <name evidence="9" type="ORF">GPL20_03230</name>
</gene>
<dbReference type="GO" id="GO:0017057">
    <property type="term" value="F:6-phosphogluconolactonase activity"/>
    <property type="evidence" value="ECO:0007669"/>
    <property type="project" value="UniProtKB-UniRule"/>
</dbReference>
<dbReference type="UniPathway" id="UPA00115">
    <property type="reaction ID" value="UER00409"/>
</dbReference>
<dbReference type="EC" id="3.1.1.31" evidence="5 7"/>
<dbReference type="NCBIfam" id="TIGR01198">
    <property type="entry name" value="pgl"/>
    <property type="match status" value="1"/>
</dbReference>
<dbReference type="SUPFAM" id="SSF100950">
    <property type="entry name" value="NagB/RpiA/CoA transferase-like"/>
    <property type="match status" value="1"/>
</dbReference>
<dbReference type="AlphaFoldDB" id="A0A844TBY7"/>
<comment type="pathway">
    <text evidence="3 7">Carbohydrate degradation; pentose phosphate pathway; D-ribulose 5-phosphate from D-glucose 6-phosphate (oxidative stage): step 2/3.</text>
</comment>
<dbReference type="GO" id="GO:0005975">
    <property type="term" value="P:carbohydrate metabolic process"/>
    <property type="evidence" value="ECO:0007669"/>
    <property type="project" value="UniProtKB-UniRule"/>
</dbReference>
<evidence type="ECO:0000256" key="2">
    <source>
        <dbReference type="ARBA" id="ARBA00002681"/>
    </source>
</evidence>
<feature type="domain" description="Glucosamine/galactosamine-6-phosphate isomerase" evidence="8">
    <location>
        <begin position="15"/>
        <end position="235"/>
    </location>
</feature>
<dbReference type="Gene3D" id="3.40.50.1360">
    <property type="match status" value="1"/>
</dbReference>
<dbReference type="CDD" id="cd01400">
    <property type="entry name" value="6PGL"/>
    <property type="match status" value="1"/>
</dbReference>
<evidence type="ECO:0000256" key="3">
    <source>
        <dbReference type="ARBA" id="ARBA00004961"/>
    </source>
</evidence>
<dbReference type="InterPro" id="IPR005900">
    <property type="entry name" value="6-phosphogluconolactonase_DevB"/>
</dbReference>
<dbReference type="InterPro" id="IPR039104">
    <property type="entry name" value="6PGL"/>
</dbReference>
<comment type="similarity">
    <text evidence="4 7">Belongs to the glucosamine/galactosamine-6-phosphate isomerase family. 6-phosphogluconolactonase subfamily.</text>
</comment>
<comment type="catalytic activity">
    <reaction evidence="1 7">
        <text>6-phospho-D-glucono-1,5-lactone + H2O = 6-phospho-D-gluconate + H(+)</text>
        <dbReference type="Rhea" id="RHEA:12556"/>
        <dbReference type="ChEBI" id="CHEBI:15377"/>
        <dbReference type="ChEBI" id="CHEBI:15378"/>
        <dbReference type="ChEBI" id="CHEBI:57955"/>
        <dbReference type="ChEBI" id="CHEBI:58759"/>
        <dbReference type="EC" id="3.1.1.31"/>
    </reaction>
</comment>
<accession>A0A844TBY7</accession>
<reference evidence="9 10" key="1">
    <citation type="submission" date="2019-12" db="EMBL/GenBank/DDBJ databases">
        <title>Draft genome sequences Bradyrhizobium cajani AMBPC1010, Bradyrhizobium pachyrhizi AMBPC1040 and Bradyrhizobium yuanmingense ALSPC3051, three plant growth promoting strains isolated from nodules of Cajanus cajan L. in Dominican Republic.</title>
        <authorList>
            <person name="Flores-Felix J.D."/>
            <person name="Araujo J."/>
            <person name="Diaz-Alcantara C."/>
            <person name="Gonzalez-Andres F."/>
            <person name="Velazquez E."/>
        </authorList>
    </citation>
    <scope>NUCLEOTIDE SEQUENCE [LARGE SCALE GENOMIC DNA]</scope>
    <source>
        <strain evidence="9 10">1010</strain>
    </source>
</reference>
<comment type="function">
    <text evidence="2 7">Hydrolysis of 6-phosphogluconolactone to 6-phosphogluconate.</text>
</comment>
<sequence>MMSAADQPKLIVAADAEALAQAAAERVMARIAANRSRIAICLTGGSSPKKLYQLLGSDVWYEKIPWDRVHWFIGDERFVGESDPLNNMAVARATFLDRSAPSGHIHPIPTMVENPERSAEAYARELQAFYGSDRLDPSRPLFDMVLMGAGPDGHTASLFPGYPEIEETGRWVVGVPKANVAPFVPRVSLTLPVLASCREMLFEIAGHDKQPILTRLLNGENLPALRARSKGETVWLVDQAALPEGIRGGR</sequence>
<organism evidence="9 10">
    <name type="scientific">Bradyrhizobium cajani</name>
    <dbReference type="NCBI Taxonomy" id="1928661"/>
    <lineage>
        <taxon>Bacteria</taxon>
        <taxon>Pseudomonadati</taxon>
        <taxon>Pseudomonadota</taxon>
        <taxon>Alphaproteobacteria</taxon>
        <taxon>Hyphomicrobiales</taxon>
        <taxon>Nitrobacteraceae</taxon>
        <taxon>Bradyrhizobium</taxon>
    </lineage>
</organism>
<evidence type="ECO:0000313" key="9">
    <source>
        <dbReference type="EMBL" id="MVT72130.1"/>
    </source>
</evidence>
<evidence type="ECO:0000313" key="10">
    <source>
        <dbReference type="Proteomes" id="UP000449969"/>
    </source>
</evidence>
<dbReference type="InterPro" id="IPR006148">
    <property type="entry name" value="Glc/Gal-6P_isomerase"/>
</dbReference>
<evidence type="ECO:0000259" key="8">
    <source>
        <dbReference type="Pfam" id="PF01182"/>
    </source>
</evidence>
<dbReference type="InterPro" id="IPR037171">
    <property type="entry name" value="NagB/RpiA_transferase-like"/>
</dbReference>
<evidence type="ECO:0000256" key="5">
    <source>
        <dbReference type="ARBA" id="ARBA00013198"/>
    </source>
</evidence>
<name>A0A844TBY7_9BRAD</name>
<dbReference type="Proteomes" id="UP000449969">
    <property type="component" value="Unassembled WGS sequence"/>
</dbReference>
<evidence type="ECO:0000256" key="7">
    <source>
        <dbReference type="RuleBase" id="RU365095"/>
    </source>
</evidence>
<dbReference type="GO" id="GO:0006098">
    <property type="term" value="P:pentose-phosphate shunt"/>
    <property type="evidence" value="ECO:0007669"/>
    <property type="project" value="UniProtKB-UniPathway"/>
</dbReference>
<evidence type="ECO:0000256" key="6">
    <source>
        <dbReference type="ARBA" id="ARBA00020337"/>
    </source>
</evidence>
<dbReference type="Pfam" id="PF01182">
    <property type="entry name" value="Glucosamine_iso"/>
    <property type="match status" value="1"/>
</dbReference>
<dbReference type="EMBL" id="WQNE01000002">
    <property type="protein sequence ID" value="MVT72130.1"/>
    <property type="molecule type" value="Genomic_DNA"/>
</dbReference>
<evidence type="ECO:0000256" key="4">
    <source>
        <dbReference type="ARBA" id="ARBA00010662"/>
    </source>
</evidence>
<proteinExistence type="inferred from homology"/>
<protein>
    <recommendedName>
        <fullName evidence="6 7">6-phosphogluconolactonase</fullName>
        <shortName evidence="7">6PGL</shortName>
        <ecNumber evidence="5 7">3.1.1.31</ecNumber>
    </recommendedName>
</protein>
<keyword evidence="7 9" id="KW-0378">Hydrolase</keyword>
<keyword evidence="10" id="KW-1185">Reference proteome</keyword>